<dbReference type="GO" id="GO:0043565">
    <property type="term" value="F:sequence-specific DNA binding"/>
    <property type="evidence" value="ECO:0007669"/>
    <property type="project" value="InterPro"/>
</dbReference>
<dbReference type="InterPro" id="IPR003593">
    <property type="entry name" value="AAA+_ATPase"/>
</dbReference>
<evidence type="ECO:0000256" key="1">
    <source>
        <dbReference type="ARBA" id="ARBA00022741"/>
    </source>
</evidence>
<evidence type="ECO:0000313" key="10">
    <source>
        <dbReference type="EMBL" id="ACY12692.1"/>
    </source>
</evidence>
<dbReference type="CDD" id="cd00009">
    <property type="entry name" value="AAA"/>
    <property type="match status" value="1"/>
</dbReference>
<protein>
    <submittedName>
        <fullName evidence="10">Two component, sigma54 specific, transcriptional regulator, Fis family</fullName>
    </submittedName>
</protein>
<dbReference type="SUPFAM" id="SSF52540">
    <property type="entry name" value="P-loop containing nucleoside triphosphate hydrolases"/>
    <property type="match status" value="1"/>
</dbReference>
<keyword evidence="5" id="KW-0804">Transcription</keyword>
<dbReference type="eggNOG" id="COG2204">
    <property type="taxonomic scope" value="Bacteria"/>
</dbReference>
<dbReference type="InterPro" id="IPR058031">
    <property type="entry name" value="AAA_lid_NorR"/>
</dbReference>
<keyword evidence="1" id="KW-0547">Nucleotide-binding</keyword>
<feature type="domain" description="Response regulatory" evidence="9">
    <location>
        <begin position="8"/>
        <end position="122"/>
    </location>
</feature>
<evidence type="ECO:0000256" key="2">
    <source>
        <dbReference type="ARBA" id="ARBA00022840"/>
    </source>
</evidence>
<evidence type="ECO:0000259" key="8">
    <source>
        <dbReference type="PROSITE" id="PS50045"/>
    </source>
</evidence>
<dbReference type="FunFam" id="3.40.50.300:FF:000006">
    <property type="entry name" value="DNA-binding transcriptional regulator NtrC"/>
    <property type="match status" value="1"/>
</dbReference>
<dbReference type="OrthoDB" id="9802066at2"/>
<dbReference type="CDD" id="cd17569">
    <property type="entry name" value="REC_HupR-like"/>
    <property type="match status" value="1"/>
</dbReference>
<keyword evidence="6" id="KW-0597">Phosphoprotein</keyword>
<dbReference type="PRINTS" id="PR01590">
    <property type="entry name" value="HTHFIS"/>
</dbReference>
<dbReference type="GO" id="GO:0005524">
    <property type="term" value="F:ATP binding"/>
    <property type="evidence" value="ECO:0007669"/>
    <property type="project" value="UniProtKB-KW"/>
</dbReference>
<dbReference type="SUPFAM" id="SSF52172">
    <property type="entry name" value="CheY-like"/>
    <property type="match status" value="1"/>
</dbReference>
<dbReference type="HOGENOM" id="CLU_000445_0_6_7"/>
<dbReference type="EMBL" id="CP001804">
    <property type="protein sequence ID" value="ACY12692.1"/>
    <property type="molecule type" value="Genomic_DNA"/>
</dbReference>
<accession>D0LFQ8</accession>
<feature type="modified residue" description="4-aspartylphosphate" evidence="6">
    <location>
        <position position="56"/>
    </location>
</feature>
<evidence type="ECO:0000259" key="9">
    <source>
        <dbReference type="PROSITE" id="PS50110"/>
    </source>
</evidence>
<organism evidence="10 11">
    <name type="scientific">Haliangium ochraceum (strain DSM 14365 / JCM 11303 / SMP-2)</name>
    <dbReference type="NCBI Taxonomy" id="502025"/>
    <lineage>
        <taxon>Bacteria</taxon>
        <taxon>Pseudomonadati</taxon>
        <taxon>Myxococcota</taxon>
        <taxon>Polyangia</taxon>
        <taxon>Haliangiales</taxon>
        <taxon>Kofleriaceae</taxon>
        <taxon>Haliangium</taxon>
    </lineage>
</organism>
<dbReference type="Gene3D" id="3.40.50.2300">
    <property type="match status" value="1"/>
</dbReference>
<dbReference type="InterPro" id="IPR011006">
    <property type="entry name" value="CheY-like_superfamily"/>
</dbReference>
<keyword evidence="3" id="KW-0805">Transcription regulation</keyword>
<dbReference type="SUPFAM" id="SSF46689">
    <property type="entry name" value="Homeodomain-like"/>
    <property type="match status" value="1"/>
</dbReference>
<dbReference type="Gene3D" id="3.40.50.300">
    <property type="entry name" value="P-loop containing nucleotide triphosphate hydrolases"/>
    <property type="match status" value="1"/>
</dbReference>
<dbReference type="Gene3D" id="1.10.8.60">
    <property type="match status" value="1"/>
</dbReference>
<dbReference type="PROSITE" id="PS50110">
    <property type="entry name" value="RESPONSE_REGULATORY"/>
    <property type="match status" value="1"/>
</dbReference>
<feature type="compositionally biased region" description="Polar residues" evidence="7">
    <location>
        <begin position="502"/>
        <end position="515"/>
    </location>
</feature>
<dbReference type="STRING" id="502025.Hoch_0050"/>
<evidence type="ECO:0000256" key="7">
    <source>
        <dbReference type="SAM" id="MobiDB-lite"/>
    </source>
</evidence>
<dbReference type="PROSITE" id="PS00688">
    <property type="entry name" value="SIGMA54_INTERACT_3"/>
    <property type="match status" value="1"/>
</dbReference>
<evidence type="ECO:0000256" key="4">
    <source>
        <dbReference type="ARBA" id="ARBA00023125"/>
    </source>
</evidence>
<dbReference type="PANTHER" id="PTHR32071">
    <property type="entry name" value="TRANSCRIPTIONAL REGULATORY PROTEIN"/>
    <property type="match status" value="1"/>
</dbReference>
<dbReference type="GO" id="GO:0000160">
    <property type="term" value="P:phosphorelay signal transduction system"/>
    <property type="evidence" value="ECO:0007669"/>
    <property type="project" value="InterPro"/>
</dbReference>
<dbReference type="SMART" id="SM00382">
    <property type="entry name" value="AAA"/>
    <property type="match status" value="1"/>
</dbReference>
<dbReference type="RefSeq" id="WP_012825319.1">
    <property type="nucleotide sequence ID" value="NC_013440.1"/>
</dbReference>
<dbReference type="InterPro" id="IPR025944">
    <property type="entry name" value="Sigma_54_int_dom_CS"/>
</dbReference>
<gene>
    <name evidence="10" type="ordered locus">Hoch_0050</name>
</gene>
<dbReference type="PROSITE" id="PS50045">
    <property type="entry name" value="SIGMA54_INTERACT_4"/>
    <property type="match status" value="1"/>
</dbReference>
<dbReference type="AlphaFoldDB" id="D0LFQ8"/>
<dbReference type="Pfam" id="PF00158">
    <property type="entry name" value="Sigma54_activat"/>
    <property type="match status" value="1"/>
</dbReference>
<dbReference type="InterPro" id="IPR025662">
    <property type="entry name" value="Sigma_54_int_dom_ATP-bd_1"/>
</dbReference>
<feature type="region of interest" description="Disordered" evidence="7">
    <location>
        <begin position="406"/>
        <end position="432"/>
    </location>
</feature>
<keyword evidence="4" id="KW-0238">DNA-binding</keyword>
<dbReference type="InterPro" id="IPR002197">
    <property type="entry name" value="HTH_Fis"/>
</dbReference>
<dbReference type="InterPro" id="IPR001789">
    <property type="entry name" value="Sig_transdc_resp-reg_receiver"/>
</dbReference>
<evidence type="ECO:0000313" key="11">
    <source>
        <dbReference type="Proteomes" id="UP000001880"/>
    </source>
</evidence>
<keyword evidence="2" id="KW-0067">ATP-binding</keyword>
<dbReference type="GO" id="GO:0006355">
    <property type="term" value="P:regulation of DNA-templated transcription"/>
    <property type="evidence" value="ECO:0007669"/>
    <property type="project" value="InterPro"/>
</dbReference>
<dbReference type="KEGG" id="hoh:Hoch_0050"/>
<feature type="domain" description="Sigma-54 factor interaction" evidence="8">
    <location>
        <begin position="158"/>
        <end position="387"/>
    </location>
</feature>
<dbReference type="Pfam" id="PF25601">
    <property type="entry name" value="AAA_lid_14"/>
    <property type="match status" value="1"/>
</dbReference>
<dbReference type="SMART" id="SM00448">
    <property type="entry name" value="REC"/>
    <property type="match status" value="1"/>
</dbReference>
<dbReference type="Gene3D" id="1.10.10.60">
    <property type="entry name" value="Homeodomain-like"/>
    <property type="match status" value="1"/>
</dbReference>
<reference evidence="10 11" key="1">
    <citation type="journal article" date="2010" name="Stand. Genomic Sci.">
        <title>Complete genome sequence of Haliangium ochraceum type strain (SMP-2).</title>
        <authorList>
            <consortium name="US DOE Joint Genome Institute (JGI-PGF)"/>
            <person name="Ivanova N."/>
            <person name="Daum C."/>
            <person name="Lang E."/>
            <person name="Abt B."/>
            <person name="Kopitz M."/>
            <person name="Saunders E."/>
            <person name="Lapidus A."/>
            <person name="Lucas S."/>
            <person name="Glavina Del Rio T."/>
            <person name="Nolan M."/>
            <person name="Tice H."/>
            <person name="Copeland A."/>
            <person name="Cheng J.F."/>
            <person name="Chen F."/>
            <person name="Bruce D."/>
            <person name="Goodwin L."/>
            <person name="Pitluck S."/>
            <person name="Mavromatis K."/>
            <person name="Pati A."/>
            <person name="Mikhailova N."/>
            <person name="Chen A."/>
            <person name="Palaniappan K."/>
            <person name="Land M."/>
            <person name="Hauser L."/>
            <person name="Chang Y.J."/>
            <person name="Jeffries C.D."/>
            <person name="Detter J.C."/>
            <person name="Brettin T."/>
            <person name="Rohde M."/>
            <person name="Goker M."/>
            <person name="Bristow J."/>
            <person name="Markowitz V."/>
            <person name="Eisen J.A."/>
            <person name="Hugenholtz P."/>
            <person name="Kyrpides N.C."/>
            <person name="Klenk H.P."/>
        </authorList>
    </citation>
    <scope>NUCLEOTIDE SEQUENCE [LARGE SCALE GENOMIC DNA]</scope>
    <source>
        <strain evidence="11">DSM 14365 / CIP 107738 / JCM 11303 / AJ 13395 / SMP-2</strain>
    </source>
</reference>
<dbReference type="PANTHER" id="PTHR32071:SF117">
    <property type="entry name" value="PTS-DEPENDENT DIHYDROXYACETONE KINASE OPERON REGULATORY PROTEIN-RELATED"/>
    <property type="match status" value="1"/>
</dbReference>
<dbReference type="InterPro" id="IPR009057">
    <property type="entry name" value="Homeodomain-like_sf"/>
</dbReference>
<evidence type="ECO:0000256" key="5">
    <source>
        <dbReference type="ARBA" id="ARBA00023163"/>
    </source>
</evidence>
<proteinExistence type="predicted"/>
<keyword evidence="11" id="KW-1185">Reference proteome</keyword>
<dbReference type="Pfam" id="PF00072">
    <property type="entry name" value="Response_reg"/>
    <property type="match status" value="1"/>
</dbReference>
<dbReference type="Proteomes" id="UP000001880">
    <property type="component" value="Chromosome"/>
</dbReference>
<dbReference type="Pfam" id="PF02954">
    <property type="entry name" value="HTH_8"/>
    <property type="match status" value="1"/>
</dbReference>
<name>D0LFQ8_HALO1</name>
<evidence type="ECO:0000256" key="6">
    <source>
        <dbReference type="PROSITE-ProRule" id="PRU00169"/>
    </source>
</evidence>
<sequence>MTQHADYPILVVDDEQDNLDAFRFNFKRAFRLLCASSGEEALEILRDNEVAVIVTDQRMPRMTGLELLLKAAEIQPDAVGIILTAYTDLDVLVDAINLGQIYRYVTKPWEAKELRGILTHALERYALLRENQRLMAQLREYTGYLNQEIHGAFDFGNIIGDSAALGEVLSKVEQVAPTNSTVLLRGETGTGKELVAHAIHINSSRENQPFVRVNCAALAPGVLESELFGHEKGAFTGAVAQRPGRFELADGGTLFLDECGDLPMEVQIKLLRALQEREFERVGGTQTIKVDVRVISATNRDLEAMIEAGSFREDLYYRLNVFPIHLPPLRDRLEDLPALVAHFIAKFARSGMTRTPGVRGAALDKLRSYTWPGNVRELENIIERAMILARGRELDADHLDFGRRAQNATPVSGTPSVISETASHSPPLIGDESKPLAERLLDSERREIIAAVEKSNNNIASAARMLGINRSTLYYRMRKHGLEHLLPTKVGLGGSAGGGSSPTRDSSGADSTDAD</sequence>
<feature type="region of interest" description="Disordered" evidence="7">
    <location>
        <begin position="492"/>
        <end position="515"/>
    </location>
</feature>
<dbReference type="InterPro" id="IPR002078">
    <property type="entry name" value="Sigma_54_int"/>
</dbReference>
<evidence type="ECO:0000256" key="3">
    <source>
        <dbReference type="ARBA" id="ARBA00023015"/>
    </source>
</evidence>
<dbReference type="InterPro" id="IPR027417">
    <property type="entry name" value="P-loop_NTPase"/>
</dbReference>
<dbReference type="PROSITE" id="PS00675">
    <property type="entry name" value="SIGMA54_INTERACT_1"/>
    <property type="match status" value="1"/>
</dbReference>
<feature type="compositionally biased region" description="Polar residues" evidence="7">
    <location>
        <begin position="406"/>
        <end position="424"/>
    </location>
</feature>